<dbReference type="GO" id="GO:0005524">
    <property type="term" value="F:ATP binding"/>
    <property type="evidence" value="ECO:0007669"/>
    <property type="project" value="UniProtKB-KW"/>
</dbReference>
<dbReference type="Gene3D" id="3.40.50.300">
    <property type="entry name" value="P-loop containing nucleotide triphosphate hydrolases"/>
    <property type="match status" value="1"/>
</dbReference>
<dbReference type="PIRSF" id="PIRSF002849">
    <property type="entry name" value="AAA_ATPase_chaperone_MoxR_prd"/>
    <property type="match status" value="1"/>
</dbReference>
<evidence type="ECO:0000259" key="5">
    <source>
        <dbReference type="Pfam" id="PF07726"/>
    </source>
</evidence>
<dbReference type="PANTHER" id="PTHR42759:SF1">
    <property type="entry name" value="MAGNESIUM-CHELATASE SUBUNIT CHLD"/>
    <property type="match status" value="1"/>
</dbReference>
<dbReference type="InterPro" id="IPR050764">
    <property type="entry name" value="CbbQ/NirQ/NorQ/GpvN"/>
</dbReference>
<protein>
    <submittedName>
        <fullName evidence="7">AAA family ATPase</fullName>
    </submittedName>
</protein>
<reference evidence="7 8" key="1">
    <citation type="journal article" date="2018" name="J. Microbiol.">
        <title>Baekduia soli gen. nov., sp. nov., a novel bacterium isolated from the soil of Baekdu Mountain and proposal of a novel family name, Baekduiaceae fam. nov.</title>
        <authorList>
            <person name="An D.S."/>
            <person name="Siddiqi M.Z."/>
            <person name="Kim K.H."/>
            <person name="Yu H.S."/>
            <person name="Im W.T."/>
        </authorList>
    </citation>
    <scope>NUCLEOTIDE SEQUENCE [LARGE SCALE GENOMIC DNA]</scope>
    <source>
        <strain evidence="7 8">BR7-21</strain>
    </source>
</reference>
<evidence type="ECO:0000259" key="6">
    <source>
        <dbReference type="Pfam" id="PF17863"/>
    </source>
</evidence>
<keyword evidence="8" id="KW-1185">Reference proteome</keyword>
<dbReference type="GO" id="GO:0016887">
    <property type="term" value="F:ATP hydrolysis activity"/>
    <property type="evidence" value="ECO:0007669"/>
    <property type="project" value="InterPro"/>
</dbReference>
<dbReference type="Gene3D" id="1.10.8.80">
    <property type="entry name" value="Magnesium chelatase subunit I, C-Terminal domain"/>
    <property type="match status" value="1"/>
</dbReference>
<dbReference type="InterPro" id="IPR041628">
    <property type="entry name" value="ChlI/MoxR_AAA_lid"/>
</dbReference>
<feature type="region of interest" description="Disordered" evidence="4">
    <location>
        <begin position="1"/>
        <end position="25"/>
    </location>
</feature>
<comment type="similarity">
    <text evidence="3">Belongs to the MoxR family.</text>
</comment>
<dbReference type="AlphaFoldDB" id="A0A5B8UC16"/>
<dbReference type="Pfam" id="PF07726">
    <property type="entry name" value="AAA_3"/>
    <property type="match status" value="1"/>
</dbReference>
<dbReference type="SUPFAM" id="SSF52540">
    <property type="entry name" value="P-loop containing nucleoside triphosphate hydrolases"/>
    <property type="match status" value="1"/>
</dbReference>
<keyword evidence="2" id="KW-0067">ATP-binding</keyword>
<dbReference type="EMBL" id="CP042430">
    <property type="protein sequence ID" value="QEC50191.1"/>
    <property type="molecule type" value="Genomic_DNA"/>
</dbReference>
<sequence length="354" mass="38377">MNDDPTIRHRPDDDERLETARGEAHDDPRRALGEALHELKRVIVGQDAMLERLLVSLLAGGHVLLEGVPGLAKTLTVRTLADVVGGSFRRIQFTPDLVPADLVGTRIWRPDTGKFDTELGPVFGNLLLADEINRAPAKVQSALLEVMQEHQVTIGGTTFPVPRPFLVLATQNPIESEGTYPLPEAQVDRFLMKLLVDYPTPGEEAAVVGRSLGAAAEVRQRLGLDDLERFARVAQAVLVDREIIAYAVALADATRHPAENGLSDMAGMVEYGASPRGPIGLIHAARALAMLRGRGYVSAADVRDLAPDVLRHRLVLSYDALSEGVTADAILARVLETVPEPDDRYARRARTAAA</sequence>
<dbReference type="FunFam" id="3.40.50.300:FF:000640">
    <property type="entry name" value="MoxR family ATPase"/>
    <property type="match status" value="1"/>
</dbReference>
<accession>A0A5B8UC16</accession>
<dbReference type="KEGG" id="bsol:FSW04_23160"/>
<organism evidence="7 8">
    <name type="scientific">Baekduia soli</name>
    <dbReference type="NCBI Taxonomy" id="496014"/>
    <lineage>
        <taxon>Bacteria</taxon>
        <taxon>Bacillati</taxon>
        <taxon>Actinomycetota</taxon>
        <taxon>Thermoleophilia</taxon>
        <taxon>Solirubrobacterales</taxon>
        <taxon>Baekduiaceae</taxon>
        <taxon>Baekduia</taxon>
    </lineage>
</organism>
<dbReference type="RefSeq" id="WP_146922561.1">
    <property type="nucleotide sequence ID" value="NZ_CP042430.1"/>
</dbReference>
<proteinExistence type="inferred from homology"/>
<evidence type="ECO:0000256" key="1">
    <source>
        <dbReference type="ARBA" id="ARBA00022741"/>
    </source>
</evidence>
<dbReference type="PANTHER" id="PTHR42759">
    <property type="entry name" value="MOXR FAMILY PROTEIN"/>
    <property type="match status" value="1"/>
</dbReference>
<evidence type="ECO:0000313" key="8">
    <source>
        <dbReference type="Proteomes" id="UP000321805"/>
    </source>
</evidence>
<evidence type="ECO:0000313" key="7">
    <source>
        <dbReference type="EMBL" id="QEC50191.1"/>
    </source>
</evidence>
<dbReference type="OrthoDB" id="9808397at2"/>
<dbReference type="Proteomes" id="UP000321805">
    <property type="component" value="Chromosome"/>
</dbReference>
<evidence type="ECO:0000256" key="3">
    <source>
        <dbReference type="ARBA" id="ARBA00061607"/>
    </source>
</evidence>
<evidence type="ECO:0000256" key="4">
    <source>
        <dbReference type="SAM" id="MobiDB-lite"/>
    </source>
</evidence>
<feature type="domain" description="ATPase AAA-3" evidence="5">
    <location>
        <begin position="62"/>
        <end position="192"/>
    </location>
</feature>
<evidence type="ECO:0000256" key="2">
    <source>
        <dbReference type="ARBA" id="ARBA00022840"/>
    </source>
</evidence>
<gene>
    <name evidence="7" type="ORF">FSW04_23160</name>
</gene>
<keyword evidence="1" id="KW-0547">Nucleotide-binding</keyword>
<dbReference type="Pfam" id="PF17863">
    <property type="entry name" value="AAA_lid_2"/>
    <property type="match status" value="1"/>
</dbReference>
<dbReference type="InterPro" id="IPR027417">
    <property type="entry name" value="P-loop_NTPase"/>
</dbReference>
<dbReference type="InterPro" id="IPR011703">
    <property type="entry name" value="ATPase_AAA-3"/>
</dbReference>
<dbReference type="CDD" id="cd00009">
    <property type="entry name" value="AAA"/>
    <property type="match status" value="1"/>
</dbReference>
<feature type="domain" description="ChlI/MoxR AAA lid" evidence="6">
    <location>
        <begin position="268"/>
        <end position="333"/>
    </location>
</feature>
<name>A0A5B8UC16_9ACTN</name>